<dbReference type="Pfam" id="PF14501">
    <property type="entry name" value="HATPase_c_5"/>
    <property type="match status" value="1"/>
</dbReference>
<keyword evidence="3" id="KW-0808">Transferase</keyword>
<organism evidence="3 4">
    <name type="scientific">Pseudobutyrivibrio xylanivorans</name>
    <dbReference type="NCBI Taxonomy" id="185007"/>
    <lineage>
        <taxon>Bacteria</taxon>
        <taxon>Bacillati</taxon>
        <taxon>Bacillota</taxon>
        <taxon>Clostridia</taxon>
        <taxon>Lachnospirales</taxon>
        <taxon>Lachnospiraceae</taxon>
        <taxon>Pseudobutyrivibrio</taxon>
    </lineage>
</organism>
<dbReference type="PANTHER" id="PTHR40448:SF1">
    <property type="entry name" value="TWO-COMPONENT SENSOR HISTIDINE KINASE"/>
    <property type="match status" value="1"/>
</dbReference>
<feature type="domain" description="Sensor histidine kinase NatK-like C-terminal" evidence="2">
    <location>
        <begin position="327"/>
        <end position="426"/>
    </location>
</feature>
<dbReference type="Gene3D" id="3.30.565.10">
    <property type="entry name" value="Histidine kinase-like ATPase, C-terminal domain"/>
    <property type="match status" value="1"/>
</dbReference>
<keyword evidence="3" id="KW-0418">Kinase</keyword>
<dbReference type="SUPFAM" id="SSF55874">
    <property type="entry name" value="ATPase domain of HSP90 chaperone/DNA topoisomerase II/histidine kinase"/>
    <property type="match status" value="1"/>
</dbReference>
<name>A0A1G5RYT8_PSEXY</name>
<feature type="transmembrane region" description="Helical" evidence="1">
    <location>
        <begin position="38"/>
        <end position="56"/>
    </location>
</feature>
<proteinExistence type="predicted"/>
<dbReference type="EMBL" id="FMWK01000006">
    <property type="protein sequence ID" value="SCZ78920.1"/>
    <property type="molecule type" value="Genomic_DNA"/>
</dbReference>
<feature type="transmembrane region" description="Helical" evidence="1">
    <location>
        <begin position="6"/>
        <end position="26"/>
    </location>
</feature>
<feature type="transmembrane region" description="Helical" evidence="1">
    <location>
        <begin position="187"/>
        <end position="205"/>
    </location>
</feature>
<evidence type="ECO:0000313" key="3">
    <source>
        <dbReference type="EMBL" id="SCZ78920.1"/>
    </source>
</evidence>
<dbReference type="InterPro" id="IPR036890">
    <property type="entry name" value="HATPase_C_sf"/>
</dbReference>
<protein>
    <submittedName>
        <fullName evidence="3">Sensor histidine kinase YesM</fullName>
    </submittedName>
</protein>
<dbReference type="InterPro" id="IPR032834">
    <property type="entry name" value="NatK-like_C"/>
</dbReference>
<gene>
    <name evidence="3" type="ORF">SAMN02910350_01515</name>
</gene>
<accession>A0A1G5RYT8</accession>
<feature type="transmembrane region" description="Helical" evidence="1">
    <location>
        <begin position="152"/>
        <end position="175"/>
    </location>
</feature>
<evidence type="ECO:0000259" key="2">
    <source>
        <dbReference type="Pfam" id="PF14501"/>
    </source>
</evidence>
<dbReference type="Proteomes" id="UP000199428">
    <property type="component" value="Unassembled WGS sequence"/>
</dbReference>
<feature type="transmembrane region" description="Helical" evidence="1">
    <location>
        <begin position="92"/>
        <end position="116"/>
    </location>
</feature>
<dbReference type="AlphaFoldDB" id="A0A1G5RYT8"/>
<keyword evidence="1" id="KW-1133">Transmembrane helix</keyword>
<evidence type="ECO:0000313" key="4">
    <source>
        <dbReference type="Proteomes" id="UP000199428"/>
    </source>
</evidence>
<dbReference type="PANTHER" id="PTHR40448">
    <property type="entry name" value="TWO-COMPONENT SENSOR HISTIDINE KINASE"/>
    <property type="match status" value="1"/>
</dbReference>
<dbReference type="GO" id="GO:0016301">
    <property type="term" value="F:kinase activity"/>
    <property type="evidence" value="ECO:0007669"/>
    <property type="project" value="UniProtKB-KW"/>
</dbReference>
<dbReference type="CDD" id="cd16935">
    <property type="entry name" value="HATPase_AgrC-ComD-like"/>
    <property type="match status" value="1"/>
</dbReference>
<reference evidence="3 4" key="1">
    <citation type="submission" date="2016-10" db="EMBL/GenBank/DDBJ databases">
        <authorList>
            <person name="de Groot N.N."/>
        </authorList>
    </citation>
    <scope>NUCLEOTIDE SEQUENCE [LARGE SCALE GENOMIC DNA]</scope>
    <source>
        <strain evidence="3 4">DSM 10317</strain>
    </source>
</reference>
<sequence>MTIFCILILWSLLEFVNSYIIVNYILELGKIKKSNIAICLRMAVFWAVVIGYGIVIESNSKPILLTSLLTIFMYIKSGIALSSFFDMKVKHISLIAFFVGIVSFVGTNILLWLPFIPIDMGSGFLKELISEMLFAIVLSILMVLRRNNLLKIYIVELSVADNLIAIIILFSMGVVESYLYHTNAISLRIKTVIVLAILANVIMLVRTLLIVRKKKAVETINILLEEQIGRVTDYYNDLIEKDGQARKFRHDIKNLLIVLHQMILENQNDKAVKYIEELFEICNSSKAKFDTGNIMADAILNEKSVRAEQKGIEIKIDGFIPSEKINDVDMVVVLSNILDNAIEACEKLQGEKTIFLHSVYRKNIWVLNAENPSKPVYPKNNEIATTKDEKEIHGFGLSNIERTVKKYDGKMTLKYEDGKFINSVTFMFD</sequence>
<feature type="transmembrane region" description="Helical" evidence="1">
    <location>
        <begin position="128"/>
        <end position="145"/>
    </location>
</feature>
<evidence type="ECO:0000256" key="1">
    <source>
        <dbReference type="SAM" id="Phobius"/>
    </source>
</evidence>
<keyword evidence="1" id="KW-0812">Transmembrane</keyword>
<feature type="transmembrane region" description="Helical" evidence="1">
    <location>
        <begin position="62"/>
        <end position="85"/>
    </location>
</feature>
<dbReference type="GO" id="GO:0042802">
    <property type="term" value="F:identical protein binding"/>
    <property type="evidence" value="ECO:0007669"/>
    <property type="project" value="TreeGrafter"/>
</dbReference>
<keyword evidence="1" id="KW-0472">Membrane</keyword>